<name>A0AA97NWQ0_PYRO3</name>
<keyword evidence="2" id="KW-0479">Metal-binding</keyword>
<dbReference type="InterPro" id="IPR005123">
    <property type="entry name" value="Oxoglu/Fe-dep_dioxygenase_dom"/>
</dbReference>
<keyword evidence="2" id="KW-0560">Oxidoreductase</keyword>
<dbReference type="Gene3D" id="2.60.120.330">
    <property type="entry name" value="B-lactam Antibiotic, Isopenicillin N Synthase, Chain"/>
    <property type="match status" value="1"/>
</dbReference>
<evidence type="ECO:0000259" key="3">
    <source>
        <dbReference type="PROSITE" id="PS51471"/>
    </source>
</evidence>
<dbReference type="Pfam" id="PF03171">
    <property type="entry name" value="2OG-FeII_Oxy"/>
    <property type="match status" value="1"/>
</dbReference>
<dbReference type="InterPro" id="IPR027443">
    <property type="entry name" value="IPNS-like_sf"/>
</dbReference>
<organism evidence="4">
    <name type="scientific">Pyricularia oryzae (strain Y34)</name>
    <name type="common">Rice blast fungus</name>
    <name type="synonym">Magnaporthe oryzae</name>
    <dbReference type="NCBI Taxonomy" id="1143189"/>
    <lineage>
        <taxon>Eukaryota</taxon>
        <taxon>Fungi</taxon>
        <taxon>Dikarya</taxon>
        <taxon>Ascomycota</taxon>
        <taxon>Pezizomycotina</taxon>
        <taxon>Sordariomycetes</taxon>
        <taxon>Sordariomycetidae</taxon>
        <taxon>Magnaporthales</taxon>
        <taxon>Pyriculariaceae</taxon>
        <taxon>Pyricularia</taxon>
    </lineage>
</organism>
<dbReference type="AlphaFoldDB" id="A0AA97NWQ0"/>
<feature type="domain" description="Fe2OG dioxygenase" evidence="3">
    <location>
        <begin position="176"/>
        <end position="293"/>
    </location>
</feature>
<dbReference type="PANTHER" id="PTHR47990">
    <property type="entry name" value="2-OXOGLUTARATE (2OG) AND FE(II)-DEPENDENT OXYGENASE SUPERFAMILY PROTEIN-RELATED"/>
    <property type="match status" value="1"/>
</dbReference>
<dbReference type="EMBL" id="JH793978">
    <property type="protein sequence ID" value="ELQ37779.1"/>
    <property type="molecule type" value="Genomic_DNA"/>
</dbReference>
<dbReference type="SMR" id="A0AA97NWQ0"/>
<dbReference type="GO" id="GO:0046872">
    <property type="term" value="F:metal ion binding"/>
    <property type="evidence" value="ECO:0007669"/>
    <property type="project" value="UniProtKB-KW"/>
</dbReference>
<evidence type="ECO:0000256" key="2">
    <source>
        <dbReference type="RuleBase" id="RU003682"/>
    </source>
</evidence>
<dbReference type="InterPro" id="IPR050231">
    <property type="entry name" value="Iron_ascorbate_oxido_reductase"/>
</dbReference>
<keyword evidence="2" id="KW-0408">Iron</keyword>
<reference evidence="4" key="1">
    <citation type="journal article" date="2012" name="PLoS Genet.">
        <title>Comparative analysis of the genomes of two field isolates of the rice blast fungus Magnaporthe oryzae.</title>
        <authorList>
            <person name="Xue M."/>
            <person name="Yang J."/>
            <person name="Li Z."/>
            <person name="Hu S."/>
            <person name="Yao N."/>
            <person name="Dean R.A."/>
            <person name="Zhao W."/>
            <person name="Shen M."/>
            <person name="Zhang H."/>
            <person name="Li C."/>
            <person name="Liu L."/>
            <person name="Cao L."/>
            <person name="Xu X."/>
            <person name="Xing Y."/>
            <person name="Hsiang T."/>
            <person name="Zhang Z."/>
            <person name="Xu J.R."/>
            <person name="Peng Y.L."/>
        </authorList>
    </citation>
    <scope>NUCLEOTIDE SEQUENCE</scope>
    <source>
        <strain evidence="4">Y34</strain>
    </source>
</reference>
<accession>A0AA97NWQ0</accession>
<dbReference type="GO" id="GO:0044283">
    <property type="term" value="P:small molecule biosynthetic process"/>
    <property type="evidence" value="ECO:0007669"/>
    <property type="project" value="UniProtKB-ARBA"/>
</dbReference>
<gene>
    <name evidence="4" type="ORF">OOU_Y34scaffold00578g9</name>
</gene>
<dbReference type="InterPro" id="IPR026992">
    <property type="entry name" value="DIOX_N"/>
</dbReference>
<protein>
    <submittedName>
        <fullName evidence="4">Oxidoreductase</fullName>
    </submittedName>
</protein>
<evidence type="ECO:0000313" key="4">
    <source>
        <dbReference type="EMBL" id="ELQ37779.1"/>
    </source>
</evidence>
<dbReference type="GO" id="GO:0016491">
    <property type="term" value="F:oxidoreductase activity"/>
    <property type="evidence" value="ECO:0007669"/>
    <property type="project" value="UniProtKB-KW"/>
</dbReference>
<dbReference type="SUPFAM" id="SSF51197">
    <property type="entry name" value="Clavaminate synthase-like"/>
    <property type="match status" value="1"/>
</dbReference>
<comment type="similarity">
    <text evidence="1 2">Belongs to the iron/ascorbate-dependent oxidoreductase family.</text>
</comment>
<proteinExistence type="inferred from homology"/>
<dbReference type="Proteomes" id="UP000011086">
    <property type="component" value="Unassembled WGS sequence"/>
</dbReference>
<sequence length="331" mass="37217">MASVVKLDFSQFTHGSAKDRKKFGDELVKALNKSGFVKLSNHGLSDQEVEDVMQISRDFFHLPQSKKQELACPPGPNPQRGWTGPGSGEYVAKTRKENYEGLDVNKLIDAREHFDVGPEDDTQFPNRWPSDQDVPGFREKATRHYQTCRRIALQILEGIEVGLDLPGIFVNRCRTDASELCINVYPEIQAEKIDDYTKRIWPHTDYGVITLLFQDGVGGLELENQDAPGTFLPVTPTPPGESIEMVVNAADCFERWTNGFIKAGLHRVTTPCHVTEGKVVLPERCSLAYFLKATRDTMVGPLPQFVSEANPARFEEMTALEFQQLRNAVLY</sequence>
<evidence type="ECO:0000256" key="1">
    <source>
        <dbReference type="ARBA" id="ARBA00008056"/>
    </source>
</evidence>
<dbReference type="InterPro" id="IPR044861">
    <property type="entry name" value="IPNS-like_FE2OG_OXY"/>
</dbReference>
<dbReference type="Pfam" id="PF14226">
    <property type="entry name" value="DIOX_N"/>
    <property type="match status" value="1"/>
</dbReference>
<dbReference type="PROSITE" id="PS51471">
    <property type="entry name" value="FE2OG_OXY"/>
    <property type="match status" value="1"/>
</dbReference>